<dbReference type="PROSITE" id="PS51257">
    <property type="entry name" value="PROKAR_LIPOPROTEIN"/>
    <property type="match status" value="1"/>
</dbReference>
<comment type="caution">
    <text evidence="1">The sequence shown here is derived from an EMBL/GenBank/DDBJ whole genome shotgun (WGS) entry which is preliminary data.</text>
</comment>
<evidence type="ECO:0000313" key="2">
    <source>
        <dbReference type="Proteomes" id="UP000076587"/>
    </source>
</evidence>
<accession>A0A161YCT1</accession>
<dbReference type="PATRIC" id="fig|1365253.3.peg.549"/>
<dbReference type="AlphaFoldDB" id="A0A161YCT1"/>
<reference evidence="1 2" key="1">
    <citation type="submission" date="2013-07" db="EMBL/GenBank/DDBJ databases">
        <title>Comparative Genomic and Metabolomic Analysis of Twelve Strains of Pseudoalteromonas luteoviolacea.</title>
        <authorList>
            <person name="Vynne N.G."/>
            <person name="Mansson M."/>
            <person name="Gram L."/>
        </authorList>
    </citation>
    <scope>NUCLEOTIDE SEQUENCE [LARGE SCALE GENOMIC DNA]</scope>
    <source>
        <strain evidence="1 2">NCIMB 1942</strain>
    </source>
</reference>
<dbReference type="EMBL" id="AUXT01000024">
    <property type="protein sequence ID" value="KZN57750.1"/>
    <property type="molecule type" value="Genomic_DNA"/>
</dbReference>
<protein>
    <submittedName>
        <fullName evidence="1">Uncharacterized protein</fullName>
    </submittedName>
</protein>
<name>A0A161YCT1_9GAMM</name>
<proteinExistence type="predicted"/>
<gene>
    <name evidence="1" type="ORF">N482_04425</name>
</gene>
<sequence>MYKPALMTGFLMLAGCGGSSDSSAENKPNLSVV</sequence>
<dbReference type="Proteomes" id="UP000076587">
    <property type="component" value="Unassembled WGS sequence"/>
</dbReference>
<organism evidence="1 2">
    <name type="scientific">Pseudoalteromonas luteoviolacea NCIMB 1942</name>
    <dbReference type="NCBI Taxonomy" id="1365253"/>
    <lineage>
        <taxon>Bacteria</taxon>
        <taxon>Pseudomonadati</taxon>
        <taxon>Pseudomonadota</taxon>
        <taxon>Gammaproteobacteria</taxon>
        <taxon>Alteromonadales</taxon>
        <taxon>Pseudoalteromonadaceae</taxon>
        <taxon>Pseudoalteromonas</taxon>
    </lineage>
</organism>
<evidence type="ECO:0000313" key="1">
    <source>
        <dbReference type="EMBL" id="KZN57750.1"/>
    </source>
</evidence>